<protein>
    <submittedName>
        <fullName evidence="3">Putative amidophosphoribosyltransferase</fullName>
    </submittedName>
</protein>
<dbReference type="SUPFAM" id="SSF53271">
    <property type="entry name" value="PRTase-like"/>
    <property type="match status" value="1"/>
</dbReference>
<dbReference type="InterPro" id="IPR000836">
    <property type="entry name" value="PRTase_dom"/>
</dbReference>
<keyword evidence="3" id="KW-0328">Glycosyltransferase</keyword>
<dbReference type="Gene3D" id="3.40.50.2020">
    <property type="match status" value="1"/>
</dbReference>
<dbReference type="InterPro" id="IPR029057">
    <property type="entry name" value="PRTase-like"/>
</dbReference>
<feature type="domain" description="Phosphoribosyltransferase" evidence="2">
    <location>
        <begin position="185"/>
        <end position="229"/>
    </location>
</feature>
<evidence type="ECO:0000256" key="1">
    <source>
        <dbReference type="ARBA" id="ARBA00008007"/>
    </source>
</evidence>
<dbReference type="GO" id="GO:0016757">
    <property type="term" value="F:glycosyltransferase activity"/>
    <property type="evidence" value="ECO:0007669"/>
    <property type="project" value="UniProtKB-KW"/>
</dbReference>
<keyword evidence="3" id="KW-0808">Transferase</keyword>
<keyword evidence="4" id="KW-1185">Reference proteome</keyword>
<dbReference type="CDD" id="cd06223">
    <property type="entry name" value="PRTases_typeI"/>
    <property type="match status" value="1"/>
</dbReference>
<evidence type="ECO:0000259" key="2">
    <source>
        <dbReference type="Pfam" id="PF00156"/>
    </source>
</evidence>
<organism evidence="3 4">
    <name type="scientific">Janibacter cremeus</name>
    <dbReference type="NCBI Taxonomy" id="1285192"/>
    <lineage>
        <taxon>Bacteria</taxon>
        <taxon>Bacillati</taxon>
        <taxon>Actinomycetota</taxon>
        <taxon>Actinomycetes</taxon>
        <taxon>Micrococcales</taxon>
        <taxon>Intrasporangiaceae</taxon>
        <taxon>Janibacter</taxon>
    </lineage>
</organism>
<dbReference type="AlphaFoldDB" id="A0A852VWU7"/>
<name>A0A852VWU7_9MICO</name>
<gene>
    <name evidence="3" type="ORF">BJY20_002525</name>
</gene>
<accession>A0A852VWU7</accession>
<dbReference type="PANTHER" id="PTHR47505">
    <property type="entry name" value="DNA UTILIZATION PROTEIN YHGH"/>
    <property type="match status" value="1"/>
</dbReference>
<dbReference type="Proteomes" id="UP000554054">
    <property type="component" value="Unassembled WGS sequence"/>
</dbReference>
<dbReference type="EMBL" id="JACCAE010000001">
    <property type="protein sequence ID" value="NYF99133.1"/>
    <property type="molecule type" value="Genomic_DNA"/>
</dbReference>
<reference evidence="3 4" key="1">
    <citation type="submission" date="2020-07" db="EMBL/GenBank/DDBJ databases">
        <title>Sequencing the genomes of 1000 actinobacteria strains.</title>
        <authorList>
            <person name="Klenk H.-P."/>
        </authorList>
    </citation>
    <scope>NUCLEOTIDE SEQUENCE [LARGE SCALE GENOMIC DNA]</scope>
    <source>
        <strain evidence="3 4">DSM 26154</strain>
    </source>
</reference>
<proteinExistence type="inferred from homology"/>
<dbReference type="InterPro" id="IPR051910">
    <property type="entry name" value="ComF/GntX_DNA_util-trans"/>
</dbReference>
<evidence type="ECO:0000313" key="4">
    <source>
        <dbReference type="Proteomes" id="UP000554054"/>
    </source>
</evidence>
<comment type="caution">
    <text evidence="3">The sequence shown here is derived from an EMBL/GenBank/DDBJ whole genome shotgun (WGS) entry which is preliminary data.</text>
</comment>
<dbReference type="Pfam" id="PF00156">
    <property type="entry name" value="Pribosyltran"/>
    <property type="match status" value="1"/>
</dbReference>
<comment type="similarity">
    <text evidence="1">Belongs to the ComF/GntX family.</text>
</comment>
<sequence length="247" mass="25768">MVTMRLGSALAAAGDLVLPRTCAGCGRSGVTVCTGCRGALCELAVPSLGPLAPHPVPPDWPGCHATVRYAGVAARLVRAFKDEDRRDLVDVLARLLADAVRRAAQGGSGHRHGNSVLLVPVPSAPAAIRRRGDRPMLLLADRAARLLGPGVVVEAGLGLRRGTADQAGLDRAARLANLDGSMTPRRPHRLRGKRIVLVDDVLTSGATLTEGRRALLGAGASRVDLAVAMITPRRSPTPGLPFRPCPD</sequence>
<evidence type="ECO:0000313" key="3">
    <source>
        <dbReference type="EMBL" id="NYF99133.1"/>
    </source>
</evidence>
<dbReference type="PANTHER" id="PTHR47505:SF1">
    <property type="entry name" value="DNA UTILIZATION PROTEIN YHGH"/>
    <property type="match status" value="1"/>
</dbReference>